<feature type="compositionally biased region" description="Basic and acidic residues" evidence="1">
    <location>
        <begin position="51"/>
        <end position="64"/>
    </location>
</feature>
<feature type="compositionally biased region" description="Gly residues" evidence="1">
    <location>
        <begin position="75"/>
        <end position="90"/>
    </location>
</feature>
<dbReference type="EMBL" id="MU069444">
    <property type="protein sequence ID" value="KAF5843322.1"/>
    <property type="molecule type" value="Genomic_DNA"/>
</dbReference>
<feature type="compositionally biased region" description="Basic and acidic residues" evidence="1">
    <location>
        <begin position="27"/>
        <end position="41"/>
    </location>
</feature>
<reference evidence="2" key="1">
    <citation type="submission" date="2017-08" db="EMBL/GenBank/DDBJ databases">
        <authorList>
            <person name="Polle J.E."/>
            <person name="Barry K."/>
            <person name="Cushman J."/>
            <person name="Schmutz J."/>
            <person name="Tran D."/>
            <person name="Hathwaick L.T."/>
            <person name="Yim W.C."/>
            <person name="Jenkins J."/>
            <person name="Mckie-Krisberg Z.M."/>
            <person name="Prochnik S."/>
            <person name="Lindquist E."/>
            <person name="Dockter R.B."/>
            <person name="Adam C."/>
            <person name="Molina H."/>
            <person name="Bunkerborg J."/>
            <person name="Jin E."/>
            <person name="Buchheim M."/>
            <person name="Magnuson J."/>
        </authorList>
    </citation>
    <scope>NUCLEOTIDE SEQUENCE</scope>
    <source>
        <strain evidence="2">CCAP 19/18</strain>
    </source>
</reference>
<organism evidence="2 3">
    <name type="scientific">Dunaliella salina</name>
    <name type="common">Green alga</name>
    <name type="synonym">Protococcus salinus</name>
    <dbReference type="NCBI Taxonomy" id="3046"/>
    <lineage>
        <taxon>Eukaryota</taxon>
        <taxon>Viridiplantae</taxon>
        <taxon>Chlorophyta</taxon>
        <taxon>core chlorophytes</taxon>
        <taxon>Chlorophyceae</taxon>
        <taxon>CS clade</taxon>
        <taxon>Chlamydomonadales</taxon>
        <taxon>Dunaliellaceae</taxon>
        <taxon>Dunaliella</taxon>
    </lineage>
</organism>
<feature type="region of interest" description="Disordered" evidence="1">
    <location>
        <begin position="27"/>
        <end position="99"/>
    </location>
</feature>
<evidence type="ECO:0000313" key="3">
    <source>
        <dbReference type="Proteomes" id="UP000815325"/>
    </source>
</evidence>
<dbReference type="Proteomes" id="UP000815325">
    <property type="component" value="Unassembled WGS sequence"/>
</dbReference>
<sequence length="99" mass="10268">MTSLADRFLRERADDVVDVKKAIAKHESAAREERKNDKELLYSKAAKKKGLIKDKGSKGKEDGGGSKGKGKGGDKGGGGGKGKSLGAKGGVGKRKGGKR</sequence>
<evidence type="ECO:0000313" key="2">
    <source>
        <dbReference type="EMBL" id="KAF5843322.1"/>
    </source>
</evidence>
<name>A0ABQ7H8Y6_DUNSA</name>
<protein>
    <submittedName>
        <fullName evidence="2">Uncharacterized protein</fullName>
    </submittedName>
</protein>
<keyword evidence="3" id="KW-1185">Reference proteome</keyword>
<accession>A0ABQ7H8Y6</accession>
<proteinExistence type="predicted"/>
<comment type="caution">
    <text evidence="2">The sequence shown here is derived from an EMBL/GenBank/DDBJ whole genome shotgun (WGS) entry which is preliminary data.</text>
</comment>
<evidence type="ECO:0000256" key="1">
    <source>
        <dbReference type="SAM" id="MobiDB-lite"/>
    </source>
</evidence>
<gene>
    <name evidence="2" type="ORF">DUNSADRAFT_17900</name>
</gene>